<dbReference type="PANTHER" id="PTHR23523:SF2">
    <property type="entry name" value="2-NITROIMIDAZOLE TRANSPORTER"/>
    <property type="match status" value="1"/>
</dbReference>
<evidence type="ECO:0000259" key="5">
    <source>
        <dbReference type="PROSITE" id="PS50850"/>
    </source>
</evidence>
<reference evidence="7" key="1">
    <citation type="submission" date="2017-06" db="EMBL/GenBank/DDBJ databases">
        <authorList>
            <person name="Varghese N."/>
            <person name="Submissions S."/>
        </authorList>
    </citation>
    <scope>NUCLEOTIDE SEQUENCE [LARGE SCALE GENOMIC DNA]</scope>
    <source>
        <strain evidence="7">CIP 108523</strain>
    </source>
</reference>
<dbReference type="InterPro" id="IPR011701">
    <property type="entry name" value="MFS"/>
</dbReference>
<dbReference type="Gene3D" id="1.20.1250.20">
    <property type="entry name" value="MFS general substrate transporter like domains"/>
    <property type="match status" value="2"/>
</dbReference>
<dbReference type="Pfam" id="PF07690">
    <property type="entry name" value="MFS_1"/>
    <property type="match status" value="1"/>
</dbReference>
<feature type="transmembrane region" description="Helical" evidence="4">
    <location>
        <begin position="105"/>
        <end position="127"/>
    </location>
</feature>
<feature type="transmembrane region" description="Helical" evidence="4">
    <location>
        <begin position="369"/>
        <end position="388"/>
    </location>
</feature>
<evidence type="ECO:0000256" key="2">
    <source>
        <dbReference type="ARBA" id="ARBA00022989"/>
    </source>
</evidence>
<evidence type="ECO:0000256" key="1">
    <source>
        <dbReference type="ARBA" id="ARBA00022692"/>
    </source>
</evidence>
<feature type="transmembrane region" description="Helical" evidence="4">
    <location>
        <begin position="304"/>
        <end position="326"/>
    </location>
</feature>
<dbReference type="EMBL" id="FZOG01000005">
    <property type="protein sequence ID" value="SNS82514.1"/>
    <property type="molecule type" value="Genomic_DNA"/>
</dbReference>
<keyword evidence="1 4" id="KW-0812">Transmembrane</keyword>
<feature type="transmembrane region" description="Helical" evidence="4">
    <location>
        <begin position="169"/>
        <end position="188"/>
    </location>
</feature>
<feature type="transmembrane region" description="Helical" evidence="4">
    <location>
        <begin position="246"/>
        <end position="267"/>
    </location>
</feature>
<organism evidence="6 7">
    <name type="scientific">Pseudomonas segetis</name>
    <dbReference type="NCBI Taxonomy" id="298908"/>
    <lineage>
        <taxon>Bacteria</taxon>
        <taxon>Pseudomonadati</taxon>
        <taxon>Pseudomonadota</taxon>
        <taxon>Gammaproteobacteria</taxon>
        <taxon>Pseudomonadales</taxon>
        <taxon>Pseudomonadaceae</taxon>
        <taxon>Pseudomonas</taxon>
    </lineage>
</organism>
<accession>A0A239HQF1</accession>
<gene>
    <name evidence="6" type="ORF">SAMN05216255_3481</name>
</gene>
<feature type="transmembrane region" description="Helical" evidence="4">
    <location>
        <begin position="279"/>
        <end position="298"/>
    </location>
</feature>
<keyword evidence="7" id="KW-1185">Reference proteome</keyword>
<feature type="transmembrane region" description="Helical" evidence="4">
    <location>
        <begin position="338"/>
        <end position="357"/>
    </location>
</feature>
<dbReference type="Proteomes" id="UP000242915">
    <property type="component" value="Unassembled WGS sequence"/>
</dbReference>
<dbReference type="InterPro" id="IPR036259">
    <property type="entry name" value="MFS_trans_sf"/>
</dbReference>
<dbReference type="SUPFAM" id="SSF103473">
    <property type="entry name" value="MFS general substrate transporter"/>
    <property type="match status" value="1"/>
</dbReference>
<evidence type="ECO:0000256" key="4">
    <source>
        <dbReference type="SAM" id="Phobius"/>
    </source>
</evidence>
<keyword evidence="2 4" id="KW-1133">Transmembrane helix</keyword>
<feature type="transmembrane region" description="Helical" evidence="4">
    <location>
        <begin position="139"/>
        <end position="157"/>
    </location>
</feature>
<dbReference type="PANTHER" id="PTHR23523">
    <property type="match status" value="1"/>
</dbReference>
<evidence type="ECO:0000313" key="6">
    <source>
        <dbReference type="EMBL" id="SNS82514.1"/>
    </source>
</evidence>
<feature type="transmembrane region" description="Helical" evidence="4">
    <location>
        <begin position="209"/>
        <end position="234"/>
    </location>
</feature>
<feature type="transmembrane region" description="Helical" evidence="4">
    <location>
        <begin position="48"/>
        <end position="69"/>
    </location>
</feature>
<protein>
    <submittedName>
        <fullName evidence="6">MFS transporter, CP family, cyanate transporter</fullName>
    </submittedName>
</protein>
<feature type="transmembrane region" description="Helical" evidence="4">
    <location>
        <begin position="81"/>
        <end position="99"/>
    </location>
</feature>
<feature type="domain" description="Major facilitator superfamily (MFS) profile" evidence="5">
    <location>
        <begin position="13"/>
        <end position="393"/>
    </location>
</feature>
<keyword evidence="3 4" id="KW-0472">Membrane</keyword>
<evidence type="ECO:0000313" key="7">
    <source>
        <dbReference type="Proteomes" id="UP000242915"/>
    </source>
</evidence>
<proteinExistence type="predicted"/>
<dbReference type="PROSITE" id="PS50850">
    <property type="entry name" value="MFS"/>
    <property type="match status" value="1"/>
</dbReference>
<dbReference type="AlphaFoldDB" id="A0A239HQF1"/>
<sequence length="401" mass="42039">MIVQPHRSTGHSVAAILGLLILSMSLRPAIVSIGPVLLQIQQQFRLSYAQAALLTSIPDLCMAVFALIAPKMARRLGVDQTVIAALLLLAVAIVLRALSQSSLSLLFSTLLVGVGIAVGGALIGGWIKTHFADRAPFYMGIYAAGLSVGATVAAISTESISLHSGTWRVGAGAWSILCVGAVISWWLLARSFAKQAPALTHPRPVGLPWLDLQAWLVALYFGGSQFIVYALFAWLAPAAADWDTGLLTPGALLGVFTLVFAVASFAMGVMAGPAKNRGGWLITATTIVVLGAAGLWNAPRSPAIFAVVMIAIGLGMAFTLAMTLPLDKVHTAADANAWTVFMLFIGYLIAAAGPIAFGYLREHSHDYRLSFALLTGVSLALLCLTPLLKPDASKTAVLSAN</sequence>
<dbReference type="InterPro" id="IPR052524">
    <property type="entry name" value="MFS_Cyanate_Porter"/>
</dbReference>
<feature type="transmembrane region" description="Helical" evidence="4">
    <location>
        <begin position="12"/>
        <end position="36"/>
    </location>
</feature>
<name>A0A239HQF1_9PSED</name>
<dbReference type="GO" id="GO:0022857">
    <property type="term" value="F:transmembrane transporter activity"/>
    <property type="evidence" value="ECO:0007669"/>
    <property type="project" value="InterPro"/>
</dbReference>
<evidence type="ECO:0000256" key="3">
    <source>
        <dbReference type="ARBA" id="ARBA00023136"/>
    </source>
</evidence>
<dbReference type="InterPro" id="IPR020846">
    <property type="entry name" value="MFS_dom"/>
</dbReference>